<proteinExistence type="predicted"/>
<dbReference type="GO" id="GO:0140042">
    <property type="term" value="P:lipid droplet formation"/>
    <property type="evidence" value="ECO:0007669"/>
    <property type="project" value="UniProtKB-ARBA"/>
</dbReference>
<feature type="transmembrane region" description="Helical" evidence="8">
    <location>
        <begin position="167"/>
        <end position="198"/>
    </location>
</feature>
<keyword evidence="4 8" id="KW-1133">Transmembrane helix</keyword>
<dbReference type="GO" id="GO:0005789">
    <property type="term" value="C:endoplasmic reticulum membrane"/>
    <property type="evidence" value="ECO:0007669"/>
    <property type="project" value="UniProtKB-SubCell"/>
</dbReference>
<dbReference type="Pfam" id="PF06775">
    <property type="entry name" value="Seipin"/>
    <property type="match status" value="1"/>
</dbReference>
<feature type="transmembrane region" description="Helical" evidence="8">
    <location>
        <begin position="257"/>
        <end position="287"/>
    </location>
</feature>
<dbReference type="CDD" id="cd23995">
    <property type="entry name" value="Seipin_BSCL2_like"/>
    <property type="match status" value="1"/>
</dbReference>
<dbReference type="AlphaFoldDB" id="A0A6P3ZCP4"/>
<dbReference type="KEGG" id="zju:107412183"/>
<feature type="compositionally biased region" description="Low complexity" evidence="7">
    <location>
        <begin position="35"/>
        <end position="50"/>
    </location>
</feature>
<evidence type="ECO:0000256" key="8">
    <source>
        <dbReference type="SAM" id="Phobius"/>
    </source>
</evidence>
<keyword evidence="9" id="KW-1185">Reference proteome</keyword>
<reference evidence="10" key="2">
    <citation type="submission" date="2025-08" db="UniProtKB">
        <authorList>
            <consortium name="RefSeq"/>
        </authorList>
    </citation>
    <scope>IDENTIFICATION</scope>
    <source>
        <tissue evidence="10">Seedling</tissue>
    </source>
</reference>
<comment type="subcellular location">
    <subcellularLocation>
        <location evidence="1">Endoplasmic reticulum membrane</location>
        <topology evidence="1">Multi-pass membrane protein</topology>
    </subcellularLocation>
</comment>
<organism evidence="9 10">
    <name type="scientific">Ziziphus jujuba</name>
    <name type="common">Chinese jujube</name>
    <name type="synonym">Ziziphus sativa</name>
    <dbReference type="NCBI Taxonomy" id="326968"/>
    <lineage>
        <taxon>Eukaryota</taxon>
        <taxon>Viridiplantae</taxon>
        <taxon>Streptophyta</taxon>
        <taxon>Embryophyta</taxon>
        <taxon>Tracheophyta</taxon>
        <taxon>Spermatophyta</taxon>
        <taxon>Magnoliopsida</taxon>
        <taxon>eudicotyledons</taxon>
        <taxon>Gunneridae</taxon>
        <taxon>Pentapetalae</taxon>
        <taxon>rosids</taxon>
        <taxon>fabids</taxon>
        <taxon>Rosales</taxon>
        <taxon>Rhamnaceae</taxon>
        <taxon>Paliureae</taxon>
        <taxon>Ziziphus</taxon>
    </lineage>
</organism>
<keyword evidence="6 8" id="KW-0472">Membrane</keyword>
<feature type="compositionally biased region" description="Low complexity" evidence="7">
    <location>
        <begin position="125"/>
        <end position="135"/>
    </location>
</feature>
<evidence type="ECO:0000256" key="1">
    <source>
        <dbReference type="ARBA" id="ARBA00004477"/>
    </source>
</evidence>
<evidence type="ECO:0000256" key="7">
    <source>
        <dbReference type="SAM" id="MobiDB-lite"/>
    </source>
</evidence>
<evidence type="ECO:0000256" key="5">
    <source>
        <dbReference type="ARBA" id="ARBA00023098"/>
    </source>
</evidence>
<feature type="transmembrane region" description="Helical" evidence="8">
    <location>
        <begin position="479"/>
        <end position="503"/>
    </location>
</feature>
<name>A0A6P3ZCP4_ZIZJJ</name>
<evidence type="ECO:0000256" key="4">
    <source>
        <dbReference type="ARBA" id="ARBA00022989"/>
    </source>
</evidence>
<evidence type="ECO:0000313" key="9">
    <source>
        <dbReference type="Proteomes" id="UP001652623"/>
    </source>
</evidence>
<protein>
    <submittedName>
        <fullName evidence="10">Seipin-2</fullName>
    </submittedName>
</protein>
<dbReference type="FunCoup" id="A0A6P3ZCP4">
    <property type="interactions" value="1895"/>
</dbReference>
<feature type="region of interest" description="Disordered" evidence="7">
    <location>
        <begin position="111"/>
        <end position="153"/>
    </location>
</feature>
<dbReference type="PANTHER" id="PTHR21212">
    <property type="entry name" value="BERNARDINELLI-SEIP CONGENITAL LIPODYSTROPHY 2 HOMOLOG BSCL2 PROTEIN"/>
    <property type="match status" value="1"/>
</dbReference>
<dbReference type="InterPro" id="IPR009617">
    <property type="entry name" value="Seipin"/>
</dbReference>
<feature type="compositionally biased region" description="Low complexity" evidence="7">
    <location>
        <begin position="57"/>
        <end position="89"/>
    </location>
</feature>
<keyword evidence="5" id="KW-0443">Lipid metabolism</keyword>
<dbReference type="PANTHER" id="PTHR21212:SF0">
    <property type="entry name" value="SEIPIN"/>
    <property type="match status" value="1"/>
</dbReference>
<dbReference type="GO" id="GO:0006629">
    <property type="term" value="P:lipid metabolic process"/>
    <property type="evidence" value="ECO:0007669"/>
    <property type="project" value="UniProtKB-KW"/>
</dbReference>
<evidence type="ECO:0000256" key="2">
    <source>
        <dbReference type="ARBA" id="ARBA00022692"/>
    </source>
</evidence>
<reference evidence="9" key="1">
    <citation type="submission" date="2025-05" db="UniProtKB">
        <authorList>
            <consortium name="RefSeq"/>
        </authorList>
    </citation>
    <scope>NUCLEOTIDE SEQUENCE [LARGE SCALE GENOMIC DNA]</scope>
</reference>
<evidence type="ECO:0000256" key="3">
    <source>
        <dbReference type="ARBA" id="ARBA00022824"/>
    </source>
</evidence>
<dbReference type="RefSeq" id="XP_015875385.2">
    <property type="nucleotide sequence ID" value="XM_016019899.4"/>
</dbReference>
<sequence length="529" mass="58786">METSTPSNPDDVLFDADDDFPFYDCHVSFSDEPDPSSTSSSSSSSISHVDPNPPTDIISPSTSLRRRSSALASISGKESNDSSISSEINSARDARRSFRERKYKFYMNLKENEHKSESPQGGGVSSVLVPSGNNNEGSTVTSAADDRGGGDNSVDSAAELGDSSFNLLVFIAGLVIKAIGLQINLFISFVTFPIWVFYNSYMFAVDPFQTMRRGREYLIAKVLGLWDSFCGFCSPWVNEWLKEHKSIWKLALRCGWGLLWSFYVCFILCGLLVFSLVVSGITMRYLVEEPIQMKEILNFDYTKHSPVAYVPLISRAGAGCGMDGKEQNEVGRSLAFRAIPPSHKLQVAVSLTLPESQYNRNLGIFQVRVDLLSANGKTLASSSNPCILQFKSEPIRLLLTFLKVAPLVAGYVSESQTLKVKIRGFTEGDVPTACLRVTMEQRAEYQPGAGIPEIYEAFLVLESELPLFKRILWYWKKTIFVWISMTSFMMELLFALVCCRPIIIPRARTRTRDGAYNSRATQNGPSANS</sequence>
<gene>
    <name evidence="10" type="primary">LOC107412183</name>
</gene>
<dbReference type="Proteomes" id="UP001652623">
    <property type="component" value="Chromosome 1"/>
</dbReference>
<keyword evidence="3" id="KW-0256">Endoplasmic reticulum</keyword>
<dbReference type="InParanoid" id="A0A6P3ZCP4"/>
<feature type="region of interest" description="Disordered" evidence="7">
    <location>
        <begin position="25"/>
        <end position="91"/>
    </location>
</feature>
<evidence type="ECO:0000313" key="10">
    <source>
        <dbReference type="RefSeq" id="XP_015875385.2"/>
    </source>
</evidence>
<evidence type="ECO:0000256" key="6">
    <source>
        <dbReference type="ARBA" id="ARBA00023136"/>
    </source>
</evidence>
<dbReference type="GeneID" id="107412183"/>
<accession>A0A6P3ZCP4</accession>
<keyword evidence="2 8" id="KW-0812">Transmembrane</keyword>